<evidence type="ECO:0000256" key="9">
    <source>
        <dbReference type="ARBA" id="ARBA00023136"/>
    </source>
</evidence>
<dbReference type="InterPro" id="IPR050338">
    <property type="entry name" value="DisA"/>
</dbReference>
<evidence type="ECO:0000256" key="2">
    <source>
        <dbReference type="ARBA" id="ARBA00022475"/>
    </source>
</evidence>
<comment type="caution">
    <text evidence="10">Lacks conserved residue(s) required for the propagation of feature annotation.</text>
</comment>
<keyword evidence="9 10" id="KW-0472">Membrane</keyword>
<feature type="transmembrane region" description="Helical" evidence="10">
    <location>
        <begin position="47"/>
        <end position="64"/>
    </location>
</feature>
<dbReference type="PIRSF" id="PIRSF004793">
    <property type="entry name" value="UCP004793"/>
    <property type="match status" value="1"/>
</dbReference>
<proteinExistence type="inferred from homology"/>
<dbReference type="SUPFAM" id="SSF143597">
    <property type="entry name" value="YojJ-like"/>
    <property type="match status" value="1"/>
</dbReference>
<evidence type="ECO:0000256" key="3">
    <source>
        <dbReference type="ARBA" id="ARBA00022679"/>
    </source>
</evidence>
<evidence type="ECO:0000256" key="6">
    <source>
        <dbReference type="ARBA" id="ARBA00022741"/>
    </source>
</evidence>
<organism evidence="12 13">
    <name type="scientific">Candidatus Lachnoclostridium stercorigallinarum</name>
    <dbReference type="NCBI Taxonomy" id="2838634"/>
    <lineage>
        <taxon>Bacteria</taxon>
        <taxon>Bacillati</taxon>
        <taxon>Bacillota</taxon>
        <taxon>Clostridia</taxon>
        <taxon>Lachnospirales</taxon>
        <taxon>Lachnospiraceae</taxon>
    </lineage>
</organism>
<evidence type="ECO:0000313" key="13">
    <source>
        <dbReference type="Proteomes" id="UP000824101"/>
    </source>
</evidence>
<keyword evidence="7 10" id="KW-0067">ATP-binding</keyword>
<dbReference type="InterPro" id="IPR014046">
    <property type="entry name" value="C-di-AMP_synthase"/>
</dbReference>
<dbReference type="GO" id="GO:0106408">
    <property type="term" value="F:diadenylate cyclase activity"/>
    <property type="evidence" value="ECO:0007669"/>
    <property type="project" value="UniProtKB-EC"/>
</dbReference>
<dbReference type="HAMAP" id="MF_01499">
    <property type="entry name" value="DacA"/>
    <property type="match status" value="1"/>
</dbReference>
<dbReference type="AlphaFoldDB" id="A0A9D2GIU7"/>
<feature type="transmembrane region" description="Helical" evidence="10">
    <location>
        <begin position="20"/>
        <end position="40"/>
    </location>
</feature>
<protein>
    <recommendedName>
        <fullName evidence="10">Diadenylate cyclase</fullName>
        <shortName evidence="10">DAC</shortName>
        <ecNumber evidence="10">2.7.7.85</ecNumber>
    </recommendedName>
    <alternativeName>
        <fullName evidence="10">Cyclic-di-AMP synthase</fullName>
        <shortName evidence="10">c-di-AMP synthase</shortName>
    </alternativeName>
</protein>
<comment type="function">
    <text evidence="10">Catalyzes the condensation of 2 ATP molecules into cyclic di-AMP (c-di-AMP), a second messenger used to regulate differing processes in different bacteria.</text>
</comment>
<reference evidence="12" key="2">
    <citation type="submission" date="2021-04" db="EMBL/GenBank/DDBJ databases">
        <authorList>
            <person name="Gilroy R."/>
        </authorList>
    </citation>
    <scope>NUCLEOTIDE SEQUENCE</scope>
    <source>
        <strain evidence="12">ChiBcec1-1093</strain>
    </source>
</reference>
<dbReference type="InterPro" id="IPR036888">
    <property type="entry name" value="DNA_integrity_DisA_N_sf"/>
</dbReference>
<feature type="domain" description="DAC" evidence="11">
    <location>
        <begin position="90"/>
        <end position="257"/>
    </location>
</feature>
<dbReference type="InterPro" id="IPR003390">
    <property type="entry name" value="DNA_integrity_scan_DisA_N"/>
</dbReference>
<evidence type="ECO:0000256" key="5">
    <source>
        <dbReference type="ARBA" id="ARBA00022695"/>
    </source>
</evidence>
<comment type="caution">
    <text evidence="12">The sequence shown here is derived from an EMBL/GenBank/DDBJ whole genome shotgun (WGS) entry which is preliminary data.</text>
</comment>
<dbReference type="GO" id="GO:0005524">
    <property type="term" value="F:ATP binding"/>
    <property type="evidence" value="ECO:0007669"/>
    <property type="project" value="UniProtKB-UniRule"/>
</dbReference>
<dbReference type="InterPro" id="IPR045585">
    <property type="entry name" value="CdaA_N"/>
</dbReference>
<keyword evidence="8 10" id="KW-1133">Transmembrane helix</keyword>
<sequence>MTNLVETLYSWLSFVRHISVRNLLEIAIIAFLVYEILLWIKNTRAWTLLKGIVVILGFTVFVYVLRLNTIFWIVSRLAFVATTALVIIFQPELRKALEELGSQNIISGLLSFDDGKENRAFTERSVNEIVRATFEMAKVKTGALMVIERTTPLSEIERTGIEIDGIISSQLLINIFEHNTPLHDGAVVLSGNKVVSATCYLPLSDNMGISKDLGTRHRAAVGISEVSDSLTVVVSEETGRVSVAENGSLRRVSDSDELKQILSRLTEQKETGGKRFKIWKGRIRNERKIVK</sequence>
<dbReference type="NCBIfam" id="TIGR00159">
    <property type="entry name" value="diadenylate cyclase CdaA"/>
    <property type="match status" value="1"/>
</dbReference>
<dbReference type="PROSITE" id="PS51794">
    <property type="entry name" value="DAC"/>
    <property type="match status" value="1"/>
</dbReference>
<evidence type="ECO:0000256" key="7">
    <source>
        <dbReference type="ARBA" id="ARBA00022840"/>
    </source>
</evidence>
<name>A0A9D2GIU7_9FIRM</name>
<keyword evidence="6 10" id="KW-0547">Nucleotide-binding</keyword>
<evidence type="ECO:0000256" key="10">
    <source>
        <dbReference type="HAMAP-Rule" id="MF_01499"/>
    </source>
</evidence>
<comment type="subunit">
    <text evidence="10">Probably a homodimer.</text>
</comment>
<dbReference type="InterPro" id="IPR034701">
    <property type="entry name" value="CdaA"/>
</dbReference>
<comment type="similarity">
    <text evidence="10">Belongs to the adenylate cyclase family. DacA/CdaA subfamily.</text>
</comment>
<dbReference type="PANTHER" id="PTHR34185:SF1">
    <property type="entry name" value="DIADENYLATE CYCLASE"/>
    <property type="match status" value="1"/>
</dbReference>
<accession>A0A9D2GIU7</accession>
<dbReference type="GO" id="GO:0006171">
    <property type="term" value="P:cAMP biosynthetic process"/>
    <property type="evidence" value="ECO:0007669"/>
    <property type="project" value="InterPro"/>
</dbReference>
<dbReference type="Gene3D" id="3.40.1700.10">
    <property type="entry name" value="DNA integrity scanning protein, DisA, N-terminal domain"/>
    <property type="match status" value="1"/>
</dbReference>
<dbReference type="Pfam" id="PF19293">
    <property type="entry name" value="CdaA_N"/>
    <property type="match status" value="1"/>
</dbReference>
<reference evidence="12" key="1">
    <citation type="journal article" date="2021" name="PeerJ">
        <title>Extensive microbial diversity within the chicken gut microbiome revealed by metagenomics and culture.</title>
        <authorList>
            <person name="Gilroy R."/>
            <person name="Ravi A."/>
            <person name="Getino M."/>
            <person name="Pursley I."/>
            <person name="Horton D.L."/>
            <person name="Alikhan N.F."/>
            <person name="Baker D."/>
            <person name="Gharbi K."/>
            <person name="Hall N."/>
            <person name="Watson M."/>
            <person name="Adriaenssens E.M."/>
            <person name="Foster-Nyarko E."/>
            <person name="Jarju S."/>
            <person name="Secka A."/>
            <person name="Antonio M."/>
            <person name="Oren A."/>
            <person name="Chaudhuri R.R."/>
            <person name="La Ragione R."/>
            <person name="Hildebrand F."/>
            <person name="Pallen M.J."/>
        </authorList>
    </citation>
    <scope>NUCLEOTIDE SEQUENCE</scope>
    <source>
        <strain evidence="12">ChiBcec1-1093</strain>
    </source>
</reference>
<dbReference type="EC" id="2.7.7.85" evidence="10"/>
<keyword evidence="4 10" id="KW-0812">Transmembrane</keyword>
<dbReference type="PANTHER" id="PTHR34185">
    <property type="entry name" value="DIADENYLATE CYCLASE"/>
    <property type="match status" value="1"/>
</dbReference>
<dbReference type="Proteomes" id="UP000824101">
    <property type="component" value="Unassembled WGS sequence"/>
</dbReference>
<evidence type="ECO:0000256" key="4">
    <source>
        <dbReference type="ARBA" id="ARBA00022692"/>
    </source>
</evidence>
<evidence type="ECO:0000256" key="1">
    <source>
        <dbReference type="ARBA" id="ARBA00000877"/>
    </source>
</evidence>
<comment type="catalytic activity">
    <reaction evidence="1 10">
        <text>2 ATP = 3',3'-c-di-AMP + 2 diphosphate</text>
        <dbReference type="Rhea" id="RHEA:35655"/>
        <dbReference type="ChEBI" id="CHEBI:30616"/>
        <dbReference type="ChEBI" id="CHEBI:33019"/>
        <dbReference type="ChEBI" id="CHEBI:71500"/>
        <dbReference type="EC" id="2.7.7.85"/>
    </reaction>
</comment>
<gene>
    <name evidence="12" type="primary">cdaA</name>
    <name evidence="10" type="synonym">dacA</name>
    <name evidence="12" type="ORF">IAA17_06190</name>
</gene>
<keyword evidence="2 10" id="KW-1003">Cell membrane</keyword>
<keyword evidence="3 10" id="KW-0808">Transferase</keyword>
<dbReference type="GO" id="GO:0004016">
    <property type="term" value="F:adenylate cyclase activity"/>
    <property type="evidence" value="ECO:0007669"/>
    <property type="project" value="UniProtKB-UniRule"/>
</dbReference>
<evidence type="ECO:0000259" key="11">
    <source>
        <dbReference type="PROSITE" id="PS51794"/>
    </source>
</evidence>
<evidence type="ECO:0000256" key="8">
    <source>
        <dbReference type="ARBA" id="ARBA00022989"/>
    </source>
</evidence>
<dbReference type="FunFam" id="3.40.1700.10:FF:000002">
    <property type="entry name" value="Diadenylate cyclase"/>
    <property type="match status" value="1"/>
</dbReference>
<evidence type="ECO:0000313" key="12">
    <source>
        <dbReference type="EMBL" id="HIZ79361.1"/>
    </source>
</evidence>
<dbReference type="EMBL" id="DXBC01000094">
    <property type="protein sequence ID" value="HIZ79361.1"/>
    <property type="molecule type" value="Genomic_DNA"/>
</dbReference>
<feature type="transmembrane region" description="Helical" evidence="10">
    <location>
        <begin position="70"/>
        <end position="89"/>
    </location>
</feature>
<keyword evidence="5 10" id="KW-0548">Nucleotidyltransferase</keyword>
<dbReference type="Pfam" id="PF02457">
    <property type="entry name" value="DAC"/>
    <property type="match status" value="1"/>
</dbReference>